<name>A0A0G4ENM1_VITBC</name>
<reference evidence="2 3" key="1">
    <citation type="submission" date="2014-11" db="EMBL/GenBank/DDBJ databases">
        <authorList>
            <person name="Zhu J."/>
            <person name="Qi W."/>
            <person name="Song R."/>
        </authorList>
    </citation>
    <scope>NUCLEOTIDE SEQUENCE [LARGE SCALE GENOMIC DNA]</scope>
</reference>
<dbReference type="CDD" id="cd15465">
    <property type="entry name" value="bS6_mito"/>
    <property type="match status" value="1"/>
</dbReference>
<gene>
    <name evidence="2" type="ORF">Vbra_7933</name>
</gene>
<dbReference type="GO" id="GO:0003735">
    <property type="term" value="F:structural constituent of ribosome"/>
    <property type="evidence" value="ECO:0007669"/>
    <property type="project" value="InterPro"/>
</dbReference>
<comment type="similarity">
    <text evidence="1">Belongs to the bacterial ribosomal protein bS6 family.</text>
</comment>
<dbReference type="OrthoDB" id="363348at2759"/>
<sequence>MVFYESYLMLSKRLGDEEIRALFRDLAKIIHANDGVLFRLKDLGWRKTCFRVDKPRVGFNWYGRFFYTAFSASPKVVSQVRDYYRTHAGVLRKNIFKMHNRNMYRM</sequence>
<dbReference type="InterPro" id="IPR035980">
    <property type="entry name" value="Ribosomal_bS6_sf"/>
</dbReference>
<protein>
    <recommendedName>
        <fullName evidence="4">Ribosomal protein S6</fullName>
    </recommendedName>
</protein>
<dbReference type="GO" id="GO:0019843">
    <property type="term" value="F:rRNA binding"/>
    <property type="evidence" value="ECO:0007669"/>
    <property type="project" value="InterPro"/>
</dbReference>
<evidence type="ECO:0008006" key="4">
    <source>
        <dbReference type="Google" id="ProtNLM"/>
    </source>
</evidence>
<dbReference type="PhylomeDB" id="A0A0G4ENM1"/>
<dbReference type="InterPro" id="IPR014717">
    <property type="entry name" value="Transl_elong_EF1B/ribsomal_bS6"/>
</dbReference>
<dbReference type="VEuPathDB" id="CryptoDB:Vbra_7933"/>
<dbReference type="InterPro" id="IPR000529">
    <property type="entry name" value="Ribosomal_bS6"/>
</dbReference>
<dbReference type="Gene3D" id="3.30.70.60">
    <property type="match status" value="1"/>
</dbReference>
<dbReference type="EMBL" id="CDMY01000273">
    <property type="protein sequence ID" value="CEL98547.1"/>
    <property type="molecule type" value="Genomic_DNA"/>
</dbReference>
<dbReference type="Proteomes" id="UP000041254">
    <property type="component" value="Unassembled WGS sequence"/>
</dbReference>
<evidence type="ECO:0000313" key="3">
    <source>
        <dbReference type="Proteomes" id="UP000041254"/>
    </source>
</evidence>
<dbReference type="InParanoid" id="A0A0G4ENM1"/>
<dbReference type="SUPFAM" id="SSF54995">
    <property type="entry name" value="Ribosomal protein S6"/>
    <property type="match status" value="1"/>
</dbReference>
<evidence type="ECO:0000313" key="2">
    <source>
        <dbReference type="EMBL" id="CEL98547.1"/>
    </source>
</evidence>
<dbReference type="OMA" id="FFHSNTF"/>
<dbReference type="GO" id="GO:0005840">
    <property type="term" value="C:ribosome"/>
    <property type="evidence" value="ECO:0007669"/>
    <property type="project" value="InterPro"/>
</dbReference>
<dbReference type="AlphaFoldDB" id="A0A0G4ENM1"/>
<dbReference type="GO" id="GO:0006412">
    <property type="term" value="P:translation"/>
    <property type="evidence" value="ECO:0007669"/>
    <property type="project" value="InterPro"/>
</dbReference>
<organism evidence="2 3">
    <name type="scientific">Vitrella brassicaformis (strain CCMP3155)</name>
    <dbReference type="NCBI Taxonomy" id="1169540"/>
    <lineage>
        <taxon>Eukaryota</taxon>
        <taxon>Sar</taxon>
        <taxon>Alveolata</taxon>
        <taxon>Colpodellida</taxon>
        <taxon>Vitrellaceae</taxon>
        <taxon>Vitrella</taxon>
    </lineage>
</organism>
<proteinExistence type="inferred from homology"/>
<evidence type="ECO:0000256" key="1">
    <source>
        <dbReference type="ARBA" id="ARBA00009512"/>
    </source>
</evidence>
<accession>A0A0G4ENM1</accession>
<keyword evidence="3" id="KW-1185">Reference proteome</keyword>
<dbReference type="Pfam" id="PF01250">
    <property type="entry name" value="Ribosomal_S6"/>
    <property type="match status" value="1"/>
</dbReference>